<evidence type="ECO:0000256" key="9">
    <source>
        <dbReference type="ARBA" id="ARBA00022723"/>
    </source>
</evidence>
<keyword evidence="10 20" id="KW-0430">Lectin</keyword>
<dbReference type="Pfam" id="PF00652">
    <property type="entry name" value="Ricin_B_lectin"/>
    <property type="match status" value="1"/>
</dbReference>
<comment type="cofactor">
    <cofactor evidence="1 20">
        <name>Mn(2+)</name>
        <dbReference type="ChEBI" id="CHEBI:29035"/>
    </cofactor>
</comment>
<keyword evidence="15 20" id="KW-1015">Disulfide bond</keyword>
<dbReference type="PROSITE" id="PS50231">
    <property type="entry name" value="RICIN_B_LECTIN"/>
    <property type="match status" value="1"/>
</dbReference>
<keyword evidence="6 20" id="KW-0328">Glycosyltransferase</keyword>
<evidence type="ECO:0000256" key="2">
    <source>
        <dbReference type="ARBA" id="ARBA00004323"/>
    </source>
</evidence>
<name>A0A9N9XK83_PHYSR</name>
<comment type="catalytic activity">
    <reaction evidence="19">
        <text>L-seryl-[protein] + UDP-N-acetyl-alpha-D-galactosamine = a 3-O-[N-acetyl-alpha-D-galactosaminyl]-L-seryl-[protein] + UDP + H(+)</text>
        <dbReference type="Rhea" id="RHEA:23956"/>
        <dbReference type="Rhea" id="RHEA-COMP:9863"/>
        <dbReference type="Rhea" id="RHEA-COMP:12788"/>
        <dbReference type="ChEBI" id="CHEBI:15378"/>
        <dbReference type="ChEBI" id="CHEBI:29999"/>
        <dbReference type="ChEBI" id="CHEBI:53604"/>
        <dbReference type="ChEBI" id="CHEBI:58223"/>
        <dbReference type="ChEBI" id="CHEBI:67138"/>
        <dbReference type="EC" id="2.4.1.41"/>
    </reaction>
</comment>
<dbReference type="FunFam" id="2.80.10.50:FF:000011">
    <property type="entry name" value="Polypeptide N-acetylgalactosaminyltransferase"/>
    <property type="match status" value="1"/>
</dbReference>
<keyword evidence="9" id="KW-0479">Metal-binding</keyword>
<comment type="similarity">
    <text evidence="4 20">Belongs to the glycosyltransferase 2 family. GalNAc-T subfamily.</text>
</comment>
<dbReference type="PANTHER" id="PTHR11675:SF134">
    <property type="entry name" value="N-ACETYLGALACTOSAMINYLTRANSFERASE 4-RELATED"/>
    <property type="match status" value="1"/>
</dbReference>
<evidence type="ECO:0000256" key="6">
    <source>
        <dbReference type="ARBA" id="ARBA00022676"/>
    </source>
</evidence>
<dbReference type="InterPro" id="IPR029044">
    <property type="entry name" value="Nucleotide-diphossugar_trans"/>
</dbReference>
<dbReference type="InterPro" id="IPR001173">
    <property type="entry name" value="Glyco_trans_2-like"/>
</dbReference>
<evidence type="ECO:0000256" key="16">
    <source>
        <dbReference type="ARBA" id="ARBA00023180"/>
    </source>
</evidence>
<evidence type="ECO:0000256" key="3">
    <source>
        <dbReference type="ARBA" id="ARBA00004922"/>
    </source>
</evidence>
<keyword evidence="16" id="KW-0325">Glycoprotein</keyword>
<dbReference type="GO" id="GO:0004653">
    <property type="term" value="F:polypeptide N-acetylgalactosaminyltransferase activity"/>
    <property type="evidence" value="ECO:0007669"/>
    <property type="project" value="UniProtKB-EC"/>
</dbReference>
<evidence type="ECO:0000256" key="5">
    <source>
        <dbReference type="ARBA" id="ARBA00012644"/>
    </source>
</evidence>
<keyword evidence="14 20" id="KW-0472">Membrane</keyword>
<keyword evidence="23" id="KW-1185">Reference proteome</keyword>
<evidence type="ECO:0000256" key="20">
    <source>
        <dbReference type="RuleBase" id="RU361242"/>
    </source>
</evidence>
<dbReference type="GO" id="GO:0030246">
    <property type="term" value="F:carbohydrate binding"/>
    <property type="evidence" value="ECO:0007669"/>
    <property type="project" value="UniProtKB-KW"/>
</dbReference>
<dbReference type="Gene3D" id="3.90.550.10">
    <property type="entry name" value="Spore Coat Polysaccharide Biosynthesis Protein SpsA, Chain A"/>
    <property type="match status" value="1"/>
</dbReference>
<dbReference type="GO" id="GO:0006493">
    <property type="term" value="P:protein O-linked glycosylation"/>
    <property type="evidence" value="ECO:0007669"/>
    <property type="project" value="TreeGrafter"/>
</dbReference>
<dbReference type="GO" id="GO:0046872">
    <property type="term" value="F:metal ion binding"/>
    <property type="evidence" value="ECO:0007669"/>
    <property type="project" value="UniProtKB-KW"/>
</dbReference>
<evidence type="ECO:0000256" key="18">
    <source>
        <dbReference type="ARBA" id="ARBA00050905"/>
    </source>
</evidence>
<keyword evidence="12 20" id="KW-1133">Transmembrane helix</keyword>
<dbReference type="InterPro" id="IPR000772">
    <property type="entry name" value="Ricin_B_lectin"/>
</dbReference>
<feature type="domain" description="Ricin B lectin" evidence="21">
    <location>
        <begin position="452"/>
        <end position="584"/>
    </location>
</feature>
<evidence type="ECO:0000256" key="17">
    <source>
        <dbReference type="ARBA" id="ARBA00023211"/>
    </source>
</evidence>
<keyword evidence="11" id="KW-0735">Signal-anchor</keyword>
<accession>A0A9N9XK83</accession>
<sequence length="600" mass="69017">MRRNLKTLLKYILLSSVTVVFTVLTYRIFKSKDFTRDRNSLGLARSIGIEPLAPREVILVDNEKIDWHDYEQIEKELKRLGRGEHGKPEFLSEQEKHDYDSLYKVNGFNAALSDKIAIDRSVPDIRHKGCRAKKYLKNLPTVSVIVPFHNEHWTTLLRTAVSVVKRSPPHLLKEVILVDDFSSKAFSKKPLDDYLAANLTKVRAIHLPERSGLIRARLAGARAATADVLVFLDSHTEANVNWLPPLLEPIAQDYKTCVCPFIDVIQYETFEYRAQDEGARGAFDWEFFYKRLPLLPEDLKHPTEPFKSPVMAGGLFAISAKFFWELGGYDEGLDIWGGEQYELSFKIWQCGGQMYDAPCSRVGHIYRKFAPFPNPGKGDFVGRNYKRVAEVWMDEYAQYLYMRRPQYKNLDPGDLTQQRAIRDQLHCKPFKWFMENVAFDLPLKYPPVEPGDFGFGEIRNLGAPELCVDSLFRERDQAVAVAPCLSDAGRKGKGEQNFTLSWHKDLRVKGKSLCFDVSDPNDKADVTLYPCHGSKGNQYWKYDVEKQWFLHGGNPRCLDCDPGQKRLYVRACDESSKTQKWRFENVNLTMIADWESVGIK</sequence>
<dbReference type="SUPFAM" id="SSF53448">
    <property type="entry name" value="Nucleotide-diphospho-sugar transferases"/>
    <property type="match status" value="1"/>
</dbReference>
<keyword evidence="17 20" id="KW-0464">Manganese</keyword>
<keyword evidence="13 20" id="KW-0333">Golgi apparatus</keyword>
<evidence type="ECO:0000256" key="10">
    <source>
        <dbReference type="ARBA" id="ARBA00022734"/>
    </source>
</evidence>
<dbReference type="PANTHER" id="PTHR11675">
    <property type="entry name" value="N-ACETYLGALACTOSAMINYLTRANSFERASE"/>
    <property type="match status" value="1"/>
</dbReference>
<evidence type="ECO:0000256" key="1">
    <source>
        <dbReference type="ARBA" id="ARBA00001936"/>
    </source>
</evidence>
<dbReference type="CDD" id="cd23439">
    <property type="entry name" value="beta-trefoil_Ricin_GALNT10-like"/>
    <property type="match status" value="1"/>
</dbReference>
<comment type="catalytic activity">
    <reaction evidence="18">
        <text>L-threonyl-[protein] + UDP-N-acetyl-alpha-D-galactosamine = a 3-O-[N-acetyl-alpha-D-galactosaminyl]-L-threonyl-[protein] + UDP + H(+)</text>
        <dbReference type="Rhea" id="RHEA:52424"/>
        <dbReference type="Rhea" id="RHEA-COMP:11060"/>
        <dbReference type="Rhea" id="RHEA-COMP:11689"/>
        <dbReference type="ChEBI" id="CHEBI:15378"/>
        <dbReference type="ChEBI" id="CHEBI:30013"/>
        <dbReference type="ChEBI" id="CHEBI:58223"/>
        <dbReference type="ChEBI" id="CHEBI:67138"/>
        <dbReference type="ChEBI" id="CHEBI:87075"/>
        <dbReference type="EC" id="2.4.1.41"/>
    </reaction>
</comment>
<comment type="pathway">
    <text evidence="3 20">Protein modification; protein glycosylation.</text>
</comment>
<organism evidence="22 23">
    <name type="scientific">Phyllotreta striolata</name>
    <name type="common">Striped flea beetle</name>
    <name type="synonym">Crioceris striolata</name>
    <dbReference type="NCBI Taxonomy" id="444603"/>
    <lineage>
        <taxon>Eukaryota</taxon>
        <taxon>Metazoa</taxon>
        <taxon>Ecdysozoa</taxon>
        <taxon>Arthropoda</taxon>
        <taxon>Hexapoda</taxon>
        <taxon>Insecta</taxon>
        <taxon>Pterygota</taxon>
        <taxon>Neoptera</taxon>
        <taxon>Endopterygota</taxon>
        <taxon>Coleoptera</taxon>
        <taxon>Polyphaga</taxon>
        <taxon>Cucujiformia</taxon>
        <taxon>Chrysomeloidea</taxon>
        <taxon>Chrysomelidae</taxon>
        <taxon>Galerucinae</taxon>
        <taxon>Alticini</taxon>
        <taxon>Phyllotreta</taxon>
    </lineage>
</organism>
<evidence type="ECO:0000313" key="22">
    <source>
        <dbReference type="EMBL" id="CAG9855646.1"/>
    </source>
</evidence>
<dbReference type="SUPFAM" id="SSF50370">
    <property type="entry name" value="Ricin B-like lectins"/>
    <property type="match status" value="1"/>
</dbReference>
<dbReference type="Pfam" id="PF00535">
    <property type="entry name" value="Glycos_transf_2"/>
    <property type="match status" value="1"/>
</dbReference>
<evidence type="ECO:0000313" key="23">
    <source>
        <dbReference type="Proteomes" id="UP001153712"/>
    </source>
</evidence>
<evidence type="ECO:0000256" key="15">
    <source>
        <dbReference type="ARBA" id="ARBA00023157"/>
    </source>
</evidence>
<dbReference type="EMBL" id="OU900104">
    <property type="protein sequence ID" value="CAG9855646.1"/>
    <property type="molecule type" value="Genomic_DNA"/>
</dbReference>
<dbReference type="FunFam" id="3.90.550.10:FF:000029">
    <property type="entry name" value="Polypeptide N-acetylgalactosaminyltransferase"/>
    <property type="match status" value="1"/>
</dbReference>
<dbReference type="AlphaFoldDB" id="A0A9N9XK83"/>
<proteinExistence type="inferred from homology"/>
<dbReference type="InterPro" id="IPR045885">
    <property type="entry name" value="GalNAc-T"/>
</dbReference>
<evidence type="ECO:0000256" key="7">
    <source>
        <dbReference type="ARBA" id="ARBA00022679"/>
    </source>
</evidence>
<evidence type="ECO:0000256" key="13">
    <source>
        <dbReference type="ARBA" id="ARBA00023034"/>
    </source>
</evidence>
<dbReference type="Gene3D" id="2.80.10.50">
    <property type="match status" value="1"/>
</dbReference>
<evidence type="ECO:0000256" key="11">
    <source>
        <dbReference type="ARBA" id="ARBA00022968"/>
    </source>
</evidence>
<feature type="transmembrane region" description="Helical" evidence="20">
    <location>
        <begin position="12"/>
        <end position="29"/>
    </location>
</feature>
<dbReference type="OrthoDB" id="6159198at2759"/>
<comment type="subcellular location">
    <subcellularLocation>
        <location evidence="2 20">Golgi apparatus membrane</location>
        <topology evidence="2 20">Single-pass type II membrane protein</topology>
    </subcellularLocation>
</comment>
<evidence type="ECO:0000256" key="4">
    <source>
        <dbReference type="ARBA" id="ARBA00005680"/>
    </source>
</evidence>
<keyword evidence="8 20" id="KW-0812">Transmembrane</keyword>
<dbReference type="EC" id="2.4.1.-" evidence="20"/>
<dbReference type="GO" id="GO:0000139">
    <property type="term" value="C:Golgi membrane"/>
    <property type="evidence" value="ECO:0007669"/>
    <property type="project" value="UniProtKB-SubCell"/>
</dbReference>
<evidence type="ECO:0000256" key="8">
    <source>
        <dbReference type="ARBA" id="ARBA00022692"/>
    </source>
</evidence>
<dbReference type="SMART" id="SM00458">
    <property type="entry name" value="RICIN"/>
    <property type="match status" value="1"/>
</dbReference>
<evidence type="ECO:0000256" key="19">
    <source>
        <dbReference type="ARBA" id="ARBA00052209"/>
    </source>
</evidence>
<gene>
    <name evidence="22" type="ORF">PHYEVI_LOCUS2092</name>
</gene>
<evidence type="ECO:0000259" key="21">
    <source>
        <dbReference type="SMART" id="SM00458"/>
    </source>
</evidence>
<keyword evidence="7 20" id="KW-0808">Transferase</keyword>
<dbReference type="CDD" id="cd02510">
    <property type="entry name" value="pp-GalNAc-T"/>
    <property type="match status" value="1"/>
</dbReference>
<dbReference type="InterPro" id="IPR035992">
    <property type="entry name" value="Ricin_B-like_lectins"/>
</dbReference>
<evidence type="ECO:0000256" key="14">
    <source>
        <dbReference type="ARBA" id="ARBA00023136"/>
    </source>
</evidence>
<dbReference type="Proteomes" id="UP001153712">
    <property type="component" value="Chromosome 11"/>
</dbReference>
<protein>
    <recommendedName>
        <fullName evidence="5 20">Polypeptide N-acetylgalactosaminyltransferase</fullName>
        <ecNumber evidence="20">2.4.1.-</ecNumber>
    </recommendedName>
    <alternativeName>
        <fullName evidence="20">Protein-UDP acetylgalactosaminyltransferase</fullName>
    </alternativeName>
</protein>
<reference evidence="22" key="1">
    <citation type="submission" date="2022-01" db="EMBL/GenBank/DDBJ databases">
        <authorList>
            <person name="King R."/>
        </authorList>
    </citation>
    <scope>NUCLEOTIDE SEQUENCE</scope>
</reference>
<evidence type="ECO:0000256" key="12">
    <source>
        <dbReference type="ARBA" id="ARBA00022989"/>
    </source>
</evidence>